<accession>A0ABS1DKF2</accession>
<reference evidence="1 2" key="1">
    <citation type="journal article" date="2020" name="Microorganisms">
        <title>Osmotic Adaptation and Compatible Solute Biosynthesis of Phototrophic Bacteria as Revealed from Genome Analyses.</title>
        <authorList>
            <person name="Imhoff J.F."/>
            <person name="Rahn T."/>
            <person name="Kunzel S."/>
            <person name="Keller A."/>
            <person name="Neulinger S.C."/>
        </authorList>
    </citation>
    <scope>NUCLEOTIDE SEQUENCE [LARGE SCALE GENOMIC DNA]</scope>
    <source>
        <strain evidence="1 2">DSM 9895</strain>
    </source>
</reference>
<dbReference type="Proteomes" id="UP001296873">
    <property type="component" value="Unassembled WGS sequence"/>
</dbReference>
<gene>
    <name evidence="1" type="ORF">CKO28_20470</name>
</gene>
<sequence length="118" mass="12949">MSQTQGEMKRDPRYNVTGVISNLQVKQDKDGKDYAVFKLVRAGKRTISAIAWDDKAESLLSNFAEGDTVKTFGFFKKRSFVGDDGTTVNMSQLNVLWSGVPAPAKTEQGTQAEQKVAA</sequence>
<protein>
    <recommendedName>
        <fullName evidence="3">Single-stranded DNA-binding protein</fullName>
    </recommendedName>
</protein>
<keyword evidence="2" id="KW-1185">Reference proteome</keyword>
<proteinExistence type="predicted"/>
<name>A0ABS1DKF2_9PROT</name>
<organism evidence="1 2">
    <name type="scientific">Rhodovibrio sodomensis</name>
    <dbReference type="NCBI Taxonomy" id="1088"/>
    <lineage>
        <taxon>Bacteria</taxon>
        <taxon>Pseudomonadati</taxon>
        <taxon>Pseudomonadota</taxon>
        <taxon>Alphaproteobacteria</taxon>
        <taxon>Rhodospirillales</taxon>
        <taxon>Rhodovibrionaceae</taxon>
        <taxon>Rhodovibrio</taxon>
    </lineage>
</organism>
<dbReference type="RefSeq" id="WP_200342766.1">
    <property type="nucleotide sequence ID" value="NZ_NRRL01000093.1"/>
</dbReference>
<evidence type="ECO:0008006" key="3">
    <source>
        <dbReference type="Google" id="ProtNLM"/>
    </source>
</evidence>
<evidence type="ECO:0000313" key="1">
    <source>
        <dbReference type="EMBL" id="MBK1670402.1"/>
    </source>
</evidence>
<comment type="caution">
    <text evidence="1">The sequence shown here is derived from an EMBL/GenBank/DDBJ whole genome shotgun (WGS) entry which is preliminary data.</text>
</comment>
<evidence type="ECO:0000313" key="2">
    <source>
        <dbReference type="Proteomes" id="UP001296873"/>
    </source>
</evidence>
<dbReference type="EMBL" id="NRRL01000093">
    <property type="protein sequence ID" value="MBK1670402.1"/>
    <property type="molecule type" value="Genomic_DNA"/>
</dbReference>